<sequence>MMKVGREGMEAAMTVLWNVCHRFQDRRAMEAVTADAGSMSKILLLMQSNCLSAVRQMSGDLLMIFFQKQVPFFQKPISMKESAPNRATKILHIWANFQF</sequence>
<protein>
    <submittedName>
        <fullName evidence="2">U-box domain-containing protein 27</fullName>
    </submittedName>
</protein>
<proteinExistence type="predicted"/>
<dbReference type="Proteomes" id="UP001412067">
    <property type="component" value="Unassembled WGS sequence"/>
</dbReference>
<evidence type="ECO:0000259" key="1">
    <source>
        <dbReference type="Pfam" id="PF25598"/>
    </source>
</evidence>
<dbReference type="InterPro" id="IPR058678">
    <property type="entry name" value="ARM_PUB"/>
</dbReference>
<reference evidence="2 3" key="1">
    <citation type="journal article" date="2022" name="Nat. Plants">
        <title>Genomes of leafy and leafless Platanthera orchids illuminate the evolution of mycoheterotrophy.</title>
        <authorList>
            <person name="Li M.H."/>
            <person name="Liu K.W."/>
            <person name="Li Z."/>
            <person name="Lu H.C."/>
            <person name="Ye Q.L."/>
            <person name="Zhang D."/>
            <person name="Wang J.Y."/>
            <person name="Li Y.F."/>
            <person name="Zhong Z.M."/>
            <person name="Liu X."/>
            <person name="Yu X."/>
            <person name="Liu D.K."/>
            <person name="Tu X.D."/>
            <person name="Liu B."/>
            <person name="Hao Y."/>
            <person name="Liao X.Y."/>
            <person name="Jiang Y.T."/>
            <person name="Sun W.H."/>
            <person name="Chen J."/>
            <person name="Chen Y.Q."/>
            <person name="Ai Y."/>
            <person name="Zhai J.W."/>
            <person name="Wu S.S."/>
            <person name="Zhou Z."/>
            <person name="Hsiao Y.Y."/>
            <person name="Wu W.L."/>
            <person name="Chen Y.Y."/>
            <person name="Lin Y.F."/>
            <person name="Hsu J.L."/>
            <person name="Li C.Y."/>
            <person name="Wang Z.W."/>
            <person name="Zhao X."/>
            <person name="Zhong W.Y."/>
            <person name="Ma X.K."/>
            <person name="Ma L."/>
            <person name="Huang J."/>
            <person name="Chen G.Z."/>
            <person name="Huang M.Z."/>
            <person name="Huang L."/>
            <person name="Peng D.H."/>
            <person name="Luo Y.B."/>
            <person name="Zou S.Q."/>
            <person name="Chen S.P."/>
            <person name="Lan S."/>
            <person name="Tsai W.C."/>
            <person name="Van de Peer Y."/>
            <person name="Liu Z.J."/>
        </authorList>
    </citation>
    <scope>NUCLEOTIDE SEQUENCE [LARGE SCALE GENOMIC DNA]</scope>
    <source>
        <strain evidence="2">Lor288</strain>
    </source>
</reference>
<evidence type="ECO:0000313" key="3">
    <source>
        <dbReference type="Proteomes" id="UP001412067"/>
    </source>
</evidence>
<dbReference type="EMBL" id="JBBWWR010000020">
    <property type="protein sequence ID" value="KAK8939304.1"/>
    <property type="molecule type" value="Genomic_DNA"/>
</dbReference>
<name>A0ABR2LEC8_9ASPA</name>
<dbReference type="Pfam" id="PF25598">
    <property type="entry name" value="ARM_PUB"/>
    <property type="match status" value="1"/>
</dbReference>
<gene>
    <name evidence="2" type="primary">PUB27</name>
    <name evidence="2" type="ORF">KSP40_PGU004609</name>
</gene>
<feature type="domain" description="U-box" evidence="1">
    <location>
        <begin position="1"/>
        <end position="67"/>
    </location>
</feature>
<accession>A0ABR2LEC8</accession>
<evidence type="ECO:0000313" key="2">
    <source>
        <dbReference type="EMBL" id="KAK8939304.1"/>
    </source>
</evidence>
<comment type="caution">
    <text evidence="2">The sequence shown here is derived from an EMBL/GenBank/DDBJ whole genome shotgun (WGS) entry which is preliminary data.</text>
</comment>
<organism evidence="2 3">
    <name type="scientific">Platanthera guangdongensis</name>
    <dbReference type="NCBI Taxonomy" id="2320717"/>
    <lineage>
        <taxon>Eukaryota</taxon>
        <taxon>Viridiplantae</taxon>
        <taxon>Streptophyta</taxon>
        <taxon>Embryophyta</taxon>
        <taxon>Tracheophyta</taxon>
        <taxon>Spermatophyta</taxon>
        <taxon>Magnoliopsida</taxon>
        <taxon>Liliopsida</taxon>
        <taxon>Asparagales</taxon>
        <taxon>Orchidaceae</taxon>
        <taxon>Orchidoideae</taxon>
        <taxon>Orchideae</taxon>
        <taxon>Orchidinae</taxon>
        <taxon>Platanthera</taxon>
    </lineage>
</organism>
<keyword evidence="3" id="KW-1185">Reference proteome</keyword>